<dbReference type="AlphaFoldDB" id="A0A2Z7AN81"/>
<sequence length="80" mass="8626">MAPAGPGGGPASGAPAKVAGAGRSTCVCDGWSRRRRALKQRSEDSGRIRPSTNLKWSSFEATVRRFRKDSPKHKSEMVQV</sequence>
<feature type="region of interest" description="Disordered" evidence="1">
    <location>
        <begin position="1"/>
        <end position="24"/>
    </location>
</feature>
<protein>
    <submittedName>
        <fullName evidence="2">Uncharacterized protein</fullName>
    </submittedName>
</protein>
<evidence type="ECO:0000256" key="1">
    <source>
        <dbReference type="SAM" id="MobiDB-lite"/>
    </source>
</evidence>
<feature type="compositionally biased region" description="Gly residues" evidence="1">
    <location>
        <begin position="1"/>
        <end position="11"/>
    </location>
</feature>
<evidence type="ECO:0000313" key="3">
    <source>
        <dbReference type="Proteomes" id="UP000250235"/>
    </source>
</evidence>
<name>A0A2Z7AN81_9LAMI</name>
<organism evidence="2 3">
    <name type="scientific">Dorcoceras hygrometricum</name>
    <dbReference type="NCBI Taxonomy" id="472368"/>
    <lineage>
        <taxon>Eukaryota</taxon>
        <taxon>Viridiplantae</taxon>
        <taxon>Streptophyta</taxon>
        <taxon>Embryophyta</taxon>
        <taxon>Tracheophyta</taxon>
        <taxon>Spermatophyta</taxon>
        <taxon>Magnoliopsida</taxon>
        <taxon>eudicotyledons</taxon>
        <taxon>Gunneridae</taxon>
        <taxon>Pentapetalae</taxon>
        <taxon>asterids</taxon>
        <taxon>lamiids</taxon>
        <taxon>Lamiales</taxon>
        <taxon>Gesneriaceae</taxon>
        <taxon>Didymocarpoideae</taxon>
        <taxon>Trichosporeae</taxon>
        <taxon>Loxocarpinae</taxon>
        <taxon>Dorcoceras</taxon>
    </lineage>
</organism>
<accession>A0A2Z7AN81</accession>
<feature type="compositionally biased region" description="Low complexity" evidence="1">
    <location>
        <begin position="12"/>
        <end position="22"/>
    </location>
</feature>
<dbReference type="Proteomes" id="UP000250235">
    <property type="component" value="Unassembled WGS sequence"/>
</dbReference>
<reference evidence="2 3" key="1">
    <citation type="journal article" date="2015" name="Proc. Natl. Acad. Sci. U.S.A.">
        <title>The resurrection genome of Boea hygrometrica: A blueprint for survival of dehydration.</title>
        <authorList>
            <person name="Xiao L."/>
            <person name="Yang G."/>
            <person name="Zhang L."/>
            <person name="Yang X."/>
            <person name="Zhao S."/>
            <person name="Ji Z."/>
            <person name="Zhou Q."/>
            <person name="Hu M."/>
            <person name="Wang Y."/>
            <person name="Chen M."/>
            <person name="Xu Y."/>
            <person name="Jin H."/>
            <person name="Xiao X."/>
            <person name="Hu G."/>
            <person name="Bao F."/>
            <person name="Hu Y."/>
            <person name="Wan P."/>
            <person name="Li L."/>
            <person name="Deng X."/>
            <person name="Kuang T."/>
            <person name="Xiang C."/>
            <person name="Zhu J.K."/>
            <person name="Oliver M.J."/>
            <person name="He Y."/>
        </authorList>
    </citation>
    <scope>NUCLEOTIDE SEQUENCE [LARGE SCALE GENOMIC DNA]</scope>
    <source>
        <strain evidence="3">cv. XS01</strain>
    </source>
</reference>
<gene>
    <name evidence="2" type="ORF">F511_30609</name>
</gene>
<keyword evidence="3" id="KW-1185">Reference proteome</keyword>
<dbReference type="EMBL" id="KV015605">
    <property type="protein sequence ID" value="KZV20584.1"/>
    <property type="molecule type" value="Genomic_DNA"/>
</dbReference>
<proteinExistence type="predicted"/>
<evidence type="ECO:0000313" key="2">
    <source>
        <dbReference type="EMBL" id="KZV20584.1"/>
    </source>
</evidence>